<organism evidence="2 3">
    <name type="scientific">Helicobacter trogontum</name>
    <dbReference type="NCBI Taxonomy" id="50960"/>
    <lineage>
        <taxon>Bacteria</taxon>
        <taxon>Pseudomonadati</taxon>
        <taxon>Campylobacterota</taxon>
        <taxon>Epsilonproteobacteria</taxon>
        <taxon>Campylobacterales</taxon>
        <taxon>Helicobacteraceae</taxon>
        <taxon>Helicobacter</taxon>
    </lineage>
</organism>
<name>A0ABQ0D4M9_9HELI</name>
<protein>
    <recommendedName>
        <fullName evidence="4">DUF4149 domain-containing protein</fullName>
    </recommendedName>
</protein>
<evidence type="ECO:0000313" key="3">
    <source>
        <dbReference type="Proteomes" id="UP001562457"/>
    </source>
</evidence>
<dbReference type="InterPro" id="IPR006160">
    <property type="entry name" value="SCFA_transpt_AtoE"/>
</dbReference>
<sequence>MQPHYIGNYYLYFTFFLLAAIHPTINEVIIINKKLLEQENKEVKMIDRKHDKTLAVHLENSFLVSLSISSIGFITLQTIL</sequence>
<comment type="caution">
    <text evidence="2">The sequence shown here is derived from an EMBL/GenBank/DDBJ whole genome shotgun (WGS) entry which is preliminary data.</text>
</comment>
<keyword evidence="1" id="KW-1133">Transmembrane helix</keyword>
<keyword evidence="3" id="KW-1185">Reference proteome</keyword>
<evidence type="ECO:0000256" key="1">
    <source>
        <dbReference type="SAM" id="Phobius"/>
    </source>
</evidence>
<reference evidence="2 3" key="1">
    <citation type="submission" date="2024-06" db="EMBL/GenBank/DDBJ databases">
        <title>Draft genome sequence of Helicobacter trogontum NHP16-4001.</title>
        <authorList>
            <person name="Rimbara E."/>
            <person name="Suzuki M."/>
        </authorList>
    </citation>
    <scope>NUCLEOTIDE SEQUENCE [LARGE SCALE GENOMIC DNA]</scope>
    <source>
        <strain evidence="2 3">NHP16-4001</strain>
    </source>
</reference>
<dbReference type="Pfam" id="PF02667">
    <property type="entry name" value="SCFA_trans"/>
    <property type="match status" value="1"/>
</dbReference>
<keyword evidence="1" id="KW-0812">Transmembrane</keyword>
<proteinExistence type="predicted"/>
<feature type="transmembrane region" description="Helical" evidence="1">
    <location>
        <begin position="12"/>
        <end position="32"/>
    </location>
</feature>
<accession>A0ABQ0D4M9</accession>
<dbReference type="EMBL" id="BAAFHN010000024">
    <property type="protein sequence ID" value="GAB0173139.1"/>
    <property type="molecule type" value="Genomic_DNA"/>
</dbReference>
<evidence type="ECO:0000313" key="2">
    <source>
        <dbReference type="EMBL" id="GAB0173139.1"/>
    </source>
</evidence>
<evidence type="ECO:0008006" key="4">
    <source>
        <dbReference type="Google" id="ProtNLM"/>
    </source>
</evidence>
<dbReference type="Proteomes" id="UP001562457">
    <property type="component" value="Unassembled WGS sequence"/>
</dbReference>
<feature type="transmembrane region" description="Helical" evidence="1">
    <location>
        <begin position="53"/>
        <end position="76"/>
    </location>
</feature>
<keyword evidence="1" id="KW-0472">Membrane</keyword>
<gene>
    <name evidence="2" type="ORF">NHP164001_11550</name>
</gene>